<organism evidence="5 6">
    <name type="scientific">Mizuhopecten yessoensis</name>
    <name type="common">Japanese scallop</name>
    <name type="synonym">Patinopecten yessoensis</name>
    <dbReference type="NCBI Taxonomy" id="6573"/>
    <lineage>
        <taxon>Eukaryota</taxon>
        <taxon>Metazoa</taxon>
        <taxon>Spiralia</taxon>
        <taxon>Lophotrochozoa</taxon>
        <taxon>Mollusca</taxon>
        <taxon>Bivalvia</taxon>
        <taxon>Autobranchia</taxon>
        <taxon>Pteriomorphia</taxon>
        <taxon>Pectinida</taxon>
        <taxon>Pectinoidea</taxon>
        <taxon>Pectinidae</taxon>
        <taxon>Mizuhopecten</taxon>
    </lineage>
</organism>
<feature type="transmembrane region" description="Helical" evidence="4">
    <location>
        <begin position="428"/>
        <end position="449"/>
    </location>
</feature>
<feature type="transmembrane region" description="Helical" evidence="4">
    <location>
        <begin position="82"/>
        <end position="100"/>
    </location>
</feature>
<keyword evidence="2 4" id="KW-1133">Transmembrane helix</keyword>
<keyword evidence="5" id="KW-0813">Transport</keyword>
<keyword evidence="5" id="KW-0762">Sugar transport</keyword>
<evidence type="ECO:0000256" key="1">
    <source>
        <dbReference type="ARBA" id="ARBA00022692"/>
    </source>
</evidence>
<feature type="transmembrane region" description="Helical" evidence="4">
    <location>
        <begin position="210"/>
        <end position="233"/>
    </location>
</feature>
<dbReference type="OrthoDB" id="6100491at2759"/>
<dbReference type="AlphaFoldDB" id="A0A210Q7Y8"/>
<dbReference type="InterPro" id="IPR036259">
    <property type="entry name" value="MFS_trans_sf"/>
</dbReference>
<dbReference type="SUPFAM" id="SSF103473">
    <property type="entry name" value="MFS general substrate transporter"/>
    <property type="match status" value="1"/>
</dbReference>
<feature type="transmembrane region" description="Helical" evidence="4">
    <location>
        <begin position="106"/>
        <end position="134"/>
    </location>
</feature>
<feature type="transmembrane region" description="Helical" evidence="4">
    <location>
        <begin position="393"/>
        <end position="416"/>
    </location>
</feature>
<feature type="transmembrane region" description="Helical" evidence="4">
    <location>
        <begin position="263"/>
        <end position="287"/>
    </location>
</feature>
<keyword evidence="3 4" id="KW-0472">Membrane</keyword>
<sequence length="475" mass="52372">METVESLPSFLRTRLIRTFTLFLTWICMGMFLEIIGPTLQDLKDRTNSEYESLSQAVSGRSIGAVSGSIIGGILIDKQGQYCDLIIGLCLMAAAAATIAVPLSNKVLLTGALIMVTGLAELIVNVAGNTTILYLWREKASPPMHMLHLGFGIGCLLVPLVANPFLPLMTYLPDCDVSTSSNISLTNVTDTNCSINSIESTMVLEDSMIEYAYALVAIPTVVLAMVFMVFQCIFPQVHDVRGTKIKKRDSKAMLNPGSCTDGDWWYGLLLFSLVFLYFLFTVGFERFYTKFIRTFAVDELNFTKDEGSYINTGFWVTFSLGRLIGFATGKFVSIRIMMVCEISGVCLSALGLNLVTVFNFEPEASFWIFSLLIGLFLGPMWPTGIYWTDYHVELTGMGITVICLAGGCGGFSCVSIMGYLYDAIGHVCFVYEAMVCGLLVFVIGLCLNFVGIRHGSRFDKVKDEQIITVEDIDNKM</sequence>
<name>A0A210Q7Y8_MIZYE</name>
<evidence type="ECO:0000256" key="3">
    <source>
        <dbReference type="ARBA" id="ARBA00023136"/>
    </source>
</evidence>
<protein>
    <submittedName>
        <fullName evidence="5">Sodium-dependent glucose transporter 1A</fullName>
    </submittedName>
</protein>
<gene>
    <name evidence="5" type="ORF">KP79_PYT21479</name>
</gene>
<keyword evidence="6" id="KW-1185">Reference proteome</keyword>
<feature type="transmembrane region" description="Helical" evidence="4">
    <location>
        <begin position="146"/>
        <end position="165"/>
    </location>
</feature>
<dbReference type="Proteomes" id="UP000242188">
    <property type="component" value="Unassembled WGS sequence"/>
</dbReference>
<dbReference type="EMBL" id="NEDP02004657">
    <property type="protein sequence ID" value="OWF44844.1"/>
    <property type="molecule type" value="Genomic_DNA"/>
</dbReference>
<evidence type="ECO:0000256" key="2">
    <source>
        <dbReference type="ARBA" id="ARBA00022989"/>
    </source>
</evidence>
<evidence type="ECO:0000313" key="5">
    <source>
        <dbReference type="EMBL" id="OWF44844.1"/>
    </source>
</evidence>
<feature type="transmembrane region" description="Helical" evidence="4">
    <location>
        <begin position="365"/>
        <end position="386"/>
    </location>
</feature>
<dbReference type="PANTHER" id="PTHR23121">
    <property type="entry name" value="SODIUM-DEPENDENT GLUCOSE TRANSPORTER 1"/>
    <property type="match status" value="1"/>
</dbReference>
<accession>A0A210Q7Y8</accession>
<reference evidence="5 6" key="1">
    <citation type="journal article" date="2017" name="Nat. Ecol. Evol.">
        <title>Scallop genome provides insights into evolution of bilaterian karyotype and development.</title>
        <authorList>
            <person name="Wang S."/>
            <person name="Zhang J."/>
            <person name="Jiao W."/>
            <person name="Li J."/>
            <person name="Xun X."/>
            <person name="Sun Y."/>
            <person name="Guo X."/>
            <person name="Huan P."/>
            <person name="Dong B."/>
            <person name="Zhang L."/>
            <person name="Hu X."/>
            <person name="Sun X."/>
            <person name="Wang J."/>
            <person name="Zhao C."/>
            <person name="Wang Y."/>
            <person name="Wang D."/>
            <person name="Huang X."/>
            <person name="Wang R."/>
            <person name="Lv J."/>
            <person name="Li Y."/>
            <person name="Zhang Z."/>
            <person name="Liu B."/>
            <person name="Lu W."/>
            <person name="Hui Y."/>
            <person name="Liang J."/>
            <person name="Zhou Z."/>
            <person name="Hou R."/>
            <person name="Li X."/>
            <person name="Liu Y."/>
            <person name="Li H."/>
            <person name="Ning X."/>
            <person name="Lin Y."/>
            <person name="Zhao L."/>
            <person name="Xing Q."/>
            <person name="Dou J."/>
            <person name="Li Y."/>
            <person name="Mao J."/>
            <person name="Guo H."/>
            <person name="Dou H."/>
            <person name="Li T."/>
            <person name="Mu C."/>
            <person name="Jiang W."/>
            <person name="Fu Q."/>
            <person name="Fu X."/>
            <person name="Miao Y."/>
            <person name="Liu J."/>
            <person name="Yu Q."/>
            <person name="Li R."/>
            <person name="Liao H."/>
            <person name="Li X."/>
            <person name="Kong Y."/>
            <person name="Jiang Z."/>
            <person name="Chourrout D."/>
            <person name="Li R."/>
            <person name="Bao Z."/>
        </authorList>
    </citation>
    <scope>NUCLEOTIDE SEQUENCE [LARGE SCALE GENOMIC DNA]</scope>
    <source>
        <strain evidence="5 6">PY_sf001</strain>
    </source>
</reference>
<feature type="transmembrane region" description="Helical" evidence="4">
    <location>
        <begin position="307"/>
        <end position="326"/>
    </location>
</feature>
<feature type="transmembrane region" description="Helical" evidence="4">
    <location>
        <begin position="338"/>
        <end position="359"/>
    </location>
</feature>
<dbReference type="Gene3D" id="1.20.1250.20">
    <property type="entry name" value="MFS general substrate transporter like domains"/>
    <property type="match status" value="2"/>
</dbReference>
<proteinExistence type="predicted"/>
<evidence type="ECO:0000256" key="4">
    <source>
        <dbReference type="SAM" id="Phobius"/>
    </source>
</evidence>
<feature type="transmembrane region" description="Helical" evidence="4">
    <location>
        <begin position="15"/>
        <end position="36"/>
    </location>
</feature>
<comment type="caution">
    <text evidence="5">The sequence shown here is derived from an EMBL/GenBank/DDBJ whole genome shotgun (WGS) entry which is preliminary data.</text>
</comment>
<dbReference type="PANTHER" id="PTHR23121:SF9">
    <property type="entry name" value="SODIUM-DEPENDENT GLUCOSE TRANSPORTER 1"/>
    <property type="match status" value="1"/>
</dbReference>
<keyword evidence="1 4" id="KW-0812">Transmembrane</keyword>
<evidence type="ECO:0000313" key="6">
    <source>
        <dbReference type="Proteomes" id="UP000242188"/>
    </source>
</evidence>